<evidence type="ECO:0000256" key="1">
    <source>
        <dbReference type="SAM" id="Phobius"/>
    </source>
</evidence>
<dbReference type="InterPro" id="IPR011737">
    <property type="entry name" value="CHP02206_TP0381"/>
</dbReference>
<accession>A0ABW3FXF4</accession>
<protein>
    <submittedName>
        <fullName evidence="2">TIGR02206 family membrane protein</fullName>
    </submittedName>
</protein>
<feature type="transmembrane region" description="Helical" evidence="1">
    <location>
        <begin position="45"/>
        <end position="63"/>
    </location>
</feature>
<proteinExistence type="predicted"/>
<feature type="transmembrane region" description="Helical" evidence="1">
    <location>
        <begin position="98"/>
        <end position="118"/>
    </location>
</feature>
<feature type="transmembrane region" description="Helical" evidence="1">
    <location>
        <begin position="161"/>
        <end position="180"/>
    </location>
</feature>
<feature type="transmembrane region" description="Helical" evidence="1">
    <location>
        <begin position="200"/>
        <end position="221"/>
    </location>
</feature>
<dbReference type="EMBL" id="JBHTIW010000013">
    <property type="protein sequence ID" value="MFD0921560.1"/>
    <property type="molecule type" value="Genomic_DNA"/>
</dbReference>
<name>A0ABW3FXF4_9PSEU</name>
<keyword evidence="1" id="KW-0472">Membrane</keyword>
<dbReference type="RefSeq" id="WP_263248557.1">
    <property type="nucleotide sequence ID" value="NZ_BAABLT010000029.1"/>
</dbReference>
<keyword evidence="3" id="KW-1185">Reference proteome</keyword>
<evidence type="ECO:0000313" key="3">
    <source>
        <dbReference type="Proteomes" id="UP001597018"/>
    </source>
</evidence>
<feature type="transmembrane region" description="Helical" evidence="1">
    <location>
        <begin position="12"/>
        <end position="33"/>
    </location>
</feature>
<evidence type="ECO:0000313" key="2">
    <source>
        <dbReference type="EMBL" id="MFD0921560.1"/>
    </source>
</evidence>
<organism evidence="2 3">
    <name type="scientific">Saccharopolyspora rosea</name>
    <dbReference type="NCBI Taxonomy" id="524884"/>
    <lineage>
        <taxon>Bacteria</taxon>
        <taxon>Bacillati</taxon>
        <taxon>Actinomycetota</taxon>
        <taxon>Actinomycetes</taxon>
        <taxon>Pseudonocardiales</taxon>
        <taxon>Pseudonocardiaceae</taxon>
        <taxon>Saccharopolyspora</taxon>
    </lineage>
</organism>
<feature type="transmembrane region" description="Helical" evidence="1">
    <location>
        <begin position="69"/>
        <end position="91"/>
    </location>
</feature>
<dbReference type="NCBIfam" id="TIGR02206">
    <property type="entry name" value="intg_mem_TP0381"/>
    <property type="match status" value="1"/>
</dbReference>
<comment type="caution">
    <text evidence="2">The sequence shown here is derived from an EMBL/GenBank/DDBJ whole genome shotgun (WGS) entry which is preliminary data.</text>
</comment>
<gene>
    <name evidence="2" type="ORF">ACFQ16_17590</name>
</gene>
<keyword evidence="1" id="KW-1133">Transmembrane helix</keyword>
<feature type="transmembrane region" description="Helical" evidence="1">
    <location>
        <begin position="130"/>
        <end position="149"/>
    </location>
</feature>
<reference evidence="3" key="1">
    <citation type="journal article" date="2019" name="Int. J. Syst. Evol. Microbiol.">
        <title>The Global Catalogue of Microorganisms (GCM) 10K type strain sequencing project: providing services to taxonomists for standard genome sequencing and annotation.</title>
        <authorList>
            <consortium name="The Broad Institute Genomics Platform"/>
            <consortium name="The Broad Institute Genome Sequencing Center for Infectious Disease"/>
            <person name="Wu L."/>
            <person name="Ma J."/>
        </authorList>
    </citation>
    <scope>NUCLEOTIDE SEQUENCE [LARGE SCALE GENOMIC DNA]</scope>
    <source>
        <strain evidence="3">CCUG 56401</strain>
    </source>
</reference>
<sequence length="233" mass="26111">MLPAERAFVPYGPSHLVLIGLIVAGAIGFGVVGRRVRDPVRLARGFTAVMVAFLLPMQVWFLLPGQWDLAHSLPLQLCDLAWVVAACALWTRRRWACALTYYWGLTLTPQAMITPALRAPDFPSPQFLDFWGEHLLVVWAAVLLTWGIGVRPDWWGYRVSVAVTACWGLLMLGFNTWAGTDYGFVNRKPDNPSLLDLFGGWPWYLAVEVAVGMAAWALLTWPWTRRHGMAKSC</sequence>
<dbReference type="Pfam" id="PF14808">
    <property type="entry name" value="TMEM164"/>
    <property type="match status" value="1"/>
</dbReference>
<dbReference type="Proteomes" id="UP001597018">
    <property type="component" value="Unassembled WGS sequence"/>
</dbReference>
<keyword evidence="1" id="KW-0812">Transmembrane</keyword>